<dbReference type="PANTHER" id="PTHR42085">
    <property type="entry name" value="F-BOX DOMAIN-CONTAINING PROTEIN"/>
    <property type="match status" value="1"/>
</dbReference>
<gene>
    <name evidence="1" type="ORF">TWF694_004625</name>
</gene>
<dbReference type="EMBL" id="JAVHJO010000015">
    <property type="protein sequence ID" value="KAK6527643.1"/>
    <property type="molecule type" value="Genomic_DNA"/>
</dbReference>
<evidence type="ECO:0000313" key="1">
    <source>
        <dbReference type="EMBL" id="KAK6527643.1"/>
    </source>
</evidence>
<reference evidence="1 2" key="1">
    <citation type="submission" date="2019-10" db="EMBL/GenBank/DDBJ databases">
        <authorList>
            <person name="Palmer J.M."/>
        </authorList>
    </citation>
    <scope>NUCLEOTIDE SEQUENCE [LARGE SCALE GENOMIC DNA]</scope>
    <source>
        <strain evidence="1 2">TWF694</strain>
    </source>
</reference>
<organism evidence="1 2">
    <name type="scientific">Orbilia ellipsospora</name>
    <dbReference type="NCBI Taxonomy" id="2528407"/>
    <lineage>
        <taxon>Eukaryota</taxon>
        <taxon>Fungi</taxon>
        <taxon>Dikarya</taxon>
        <taxon>Ascomycota</taxon>
        <taxon>Pezizomycotina</taxon>
        <taxon>Orbiliomycetes</taxon>
        <taxon>Orbiliales</taxon>
        <taxon>Orbiliaceae</taxon>
        <taxon>Orbilia</taxon>
    </lineage>
</organism>
<proteinExistence type="predicted"/>
<comment type="caution">
    <text evidence="1">The sequence shown here is derived from an EMBL/GenBank/DDBJ whole genome shotgun (WGS) entry which is preliminary data.</text>
</comment>
<keyword evidence="2" id="KW-1185">Reference proteome</keyword>
<accession>A0AAV9WY98</accession>
<name>A0AAV9WY98_9PEZI</name>
<dbReference type="AlphaFoldDB" id="A0AAV9WY98"/>
<dbReference type="InterPro" id="IPR038883">
    <property type="entry name" value="AN11006-like"/>
</dbReference>
<sequence length="396" mass="45188">MESAFPFLLLPRELRDQIYSLLLFLPPPPAPPSSTTYSEFIDSYRPSKVPAENLTVLRLNRQIHDEAAKVLYSDNIFAIQIAVGDRVAISVRAYDTREVVIPEPGYDPNVDTGLRAFFDAVFESPWEARVGYTCCENKIGRFRDPDDFGGSIRVRWQNTNEETFKIPSPRYAQLVRHIRLDLLDTRLVRQAVADTPEYPVTSVVKQKIPKILLAYLFRLRRALGGGENVNMDINIISGLSEFVKSRTFASEDVKEYYASIGIDADKCHLDEVQCGGDGEEEELFCNPAYVTELIDTAWPLTLGPWKYTIILPQLLHRFQSLVPQILEKCSERVVIQENEMGRYERLKTLSTCEWVLEGGRAKVVMIPVDKLADDYYNDFGVIGPSWHRTEESLRLV</sequence>
<dbReference type="PANTHER" id="PTHR42085:SF2">
    <property type="entry name" value="F-BOX DOMAIN-CONTAINING PROTEIN"/>
    <property type="match status" value="1"/>
</dbReference>
<evidence type="ECO:0000313" key="2">
    <source>
        <dbReference type="Proteomes" id="UP001365542"/>
    </source>
</evidence>
<protein>
    <submittedName>
        <fullName evidence="1">Uncharacterized protein</fullName>
    </submittedName>
</protein>
<dbReference type="Proteomes" id="UP001365542">
    <property type="component" value="Unassembled WGS sequence"/>
</dbReference>